<dbReference type="PANTHER" id="PTHR43711:SF1">
    <property type="entry name" value="HISTIDINE KINASE 1"/>
    <property type="match status" value="1"/>
</dbReference>
<dbReference type="InterPro" id="IPR005467">
    <property type="entry name" value="His_kinase_dom"/>
</dbReference>
<dbReference type="Pfam" id="PF00512">
    <property type="entry name" value="HisKA"/>
    <property type="match status" value="1"/>
</dbReference>
<evidence type="ECO:0000256" key="2">
    <source>
        <dbReference type="ARBA" id="ARBA00012438"/>
    </source>
</evidence>
<dbReference type="CDD" id="cd00082">
    <property type="entry name" value="HisKA"/>
    <property type="match status" value="1"/>
</dbReference>
<dbReference type="EMBL" id="CP034941">
    <property type="protein sequence ID" value="QAY21801.1"/>
    <property type="molecule type" value="Genomic_DNA"/>
</dbReference>
<protein>
    <recommendedName>
        <fullName evidence="2">histidine kinase</fullName>
        <ecNumber evidence="2">2.7.13.3</ecNumber>
    </recommendedName>
</protein>
<keyword evidence="3" id="KW-0597">Phosphoprotein</keyword>
<dbReference type="Pfam" id="PF13185">
    <property type="entry name" value="GAF_2"/>
    <property type="match status" value="1"/>
</dbReference>
<evidence type="ECO:0000256" key="3">
    <source>
        <dbReference type="ARBA" id="ARBA00022553"/>
    </source>
</evidence>
<organism evidence="8 9">
    <name type="scientific">Halorubrum ezzemoulense</name>
    <name type="common">Halorubrum chaoviator</name>
    <dbReference type="NCBI Taxonomy" id="337243"/>
    <lineage>
        <taxon>Archaea</taxon>
        <taxon>Methanobacteriati</taxon>
        <taxon>Methanobacteriota</taxon>
        <taxon>Stenosarchaea group</taxon>
        <taxon>Halobacteria</taxon>
        <taxon>Halobacteriales</taxon>
        <taxon>Haloferacaceae</taxon>
        <taxon>Halorubrum</taxon>
    </lineage>
</organism>
<dbReference type="InterPro" id="IPR003018">
    <property type="entry name" value="GAF"/>
</dbReference>
<dbReference type="InterPro" id="IPR029016">
    <property type="entry name" value="GAF-like_dom_sf"/>
</dbReference>
<keyword evidence="4" id="KW-0808">Transferase</keyword>
<evidence type="ECO:0000256" key="5">
    <source>
        <dbReference type="ARBA" id="ARBA00022777"/>
    </source>
</evidence>
<keyword evidence="8" id="KW-0614">Plasmid</keyword>
<evidence type="ECO:0000256" key="4">
    <source>
        <dbReference type="ARBA" id="ARBA00022679"/>
    </source>
</evidence>
<dbReference type="AlphaFoldDB" id="A0A256KN50"/>
<feature type="domain" description="Histidine kinase" evidence="7">
    <location>
        <begin position="172"/>
        <end position="360"/>
    </location>
</feature>
<dbReference type="PROSITE" id="PS50109">
    <property type="entry name" value="HIS_KIN"/>
    <property type="match status" value="1"/>
</dbReference>
<evidence type="ECO:0000313" key="8">
    <source>
        <dbReference type="EMBL" id="QAY21801.1"/>
    </source>
</evidence>
<dbReference type="InterPro" id="IPR004358">
    <property type="entry name" value="Sig_transdc_His_kin-like_C"/>
</dbReference>
<reference evidence="9" key="1">
    <citation type="submission" date="2019-01" db="EMBL/GenBank/DDBJ databases">
        <title>Complete genome of Halorubrum ezzemoulense strain FB21.</title>
        <authorList>
            <person name="Feng Y."/>
            <person name="Louyakis A.S."/>
            <person name="Papke R.T."/>
            <person name="Gogarten J.P."/>
        </authorList>
    </citation>
    <scope>NUCLEOTIDE SEQUENCE [LARGE SCALE GENOMIC DNA]</scope>
    <source>
        <strain evidence="9">Fb21</strain>
        <plasmid evidence="9">megaPlasmid</plasmid>
    </source>
</reference>
<dbReference type="PANTHER" id="PTHR43711">
    <property type="entry name" value="TWO-COMPONENT HISTIDINE KINASE"/>
    <property type="match status" value="1"/>
</dbReference>
<dbReference type="InterPro" id="IPR003594">
    <property type="entry name" value="HATPase_dom"/>
</dbReference>
<dbReference type="InterPro" id="IPR003661">
    <property type="entry name" value="HisK_dim/P_dom"/>
</dbReference>
<evidence type="ECO:0000256" key="6">
    <source>
        <dbReference type="ARBA" id="ARBA00023012"/>
    </source>
</evidence>
<sequence>MTNSPSETIEALHDVATRLQSQDTTESVCDLTVSAASDILDFNLCTILIRDGEWLVPRGTSKDAPADGSRQMRLDQGLAGKTYQTGESQLVNTIEPDDNTDPAKPDYRSGISVPIDDHGVFQAVSTTESAFTVDDIELAELLVSHSKTALDRIEKEQELKQQIERLDRFASVVSHDLRNPLNIAQGYLETVREEEDSEPLRKVAAAHERMDHLIDDMLTFARIGTEALNLEAVELAQLTEESWSSVDQQNATLSIDTEQYISADRTRLRQLLENILSNAVMYGGSDVSVRVGEVEDGFYIEDDGPGIPATDRTAVFEAGYSPGTEGTGFGLSIVKQVTEAHGWDIRITEGSDNGTRFEITKIDIISQRHPRTG</sequence>
<dbReference type="InterPro" id="IPR050736">
    <property type="entry name" value="Sensor_HK_Regulatory"/>
</dbReference>
<dbReference type="Gene3D" id="3.30.565.10">
    <property type="entry name" value="Histidine kinase-like ATPase, C-terminal domain"/>
    <property type="match status" value="1"/>
</dbReference>
<keyword evidence="5" id="KW-0418">Kinase</keyword>
<gene>
    <name evidence="8" type="ORF">EO776_17900</name>
</gene>
<dbReference type="EC" id="2.7.13.3" evidence="2"/>
<dbReference type="GeneID" id="38952258"/>
<dbReference type="SUPFAM" id="SSF55874">
    <property type="entry name" value="ATPase domain of HSP90 chaperone/DNA topoisomerase II/histidine kinase"/>
    <property type="match status" value="1"/>
</dbReference>
<comment type="catalytic activity">
    <reaction evidence="1">
        <text>ATP + protein L-histidine = ADP + protein N-phospho-L-histidine.</text>
        <dbReference type="EC" id="2.7.13.3"/>
    </reaction>
</comment>
<dbReference type="Gene3D" id="1.10.287.130">
    <property type="match status" value="1"/>
</dbReference>
<dbReference type="PRINTS" id="PR00344">
    <property type="entry name" value="BCTRLSENSOR"/>
</dbReference>
<dbReference type="SUPFAM" id="SSF47384">
    <property type="entry name" value="Homodimeric domain of signal transducing histidine kinase"/>
    <property type="match status" value="1"/>
</dbReference>
<dbReference type="KEGG" id="hezz:EO776_17900"/>
<dbReference type="GO" id="GO:0000155">
    <property type="term" value="F:phosphorelay sensor kinase activity"/>
    <property type="evidence" value="ECO:0007669"/>
    <property type="project" value="InterPro"/>
</dbReference>
<dbReference type="CDD" id="cd00075">
    <property type="entry name" value="HATPase"/>
    <property type="match status" value="1"/>
</dbReference>
<dbReference type="SUPFAM" id="SSF55781">
    <property type="entry name" value="GAF domain-like"/>
    <property type="match status" value="1"/>
</dbReference>
<evidence type="ECO:0000259" key="7">
    <source>
        <dbReference type="PROSITE" id="PS50109"/>
    </source>
</evidence>
<dbReference type="InterPro" id="IPR036890">
    <property type="entry name" value="HATPase_C_sf"/>
</dbReference>
<dbReference type="SMART" id="SM00388">
    <property type="entry name" value="HisKA"/>
    <property type="match status" value="1"/>
</dbReference>
<dbReference type="InterPro" id="IPR036097">
    <property type="entry name" value="HisK_dim/P_sf"/>
</dbReference>
<dbReference type="Proteomes" id="UP000293073">
    <property type="component" value="Plasmid megaplasmid"/>
</dbReference>
<evidence type="ECO:0000313" key="9">
    <source>
        <dbReference type="Proteomes" id="UP000293073"/>
    </source>
</evidence>
<dbReference type="SMART" id="SM00387">
    <property type="entry name" value="HATPase_c"/>
    <property type="match status" value="1"/>
</dbReference>
<keyword evidence="6" id="KW-0902">Two-component regulatory system</keyword>
<dbReference type="RefSeq" id="WP_094520275.1">
    <property type="nucleotide sequence ID" value="NZ_CP034941.1"/>
</dbReference>
<geneLocation type="plasmid" evidence="9">
    <name>megaPlasmid</name>
</geneLocation>
<evidence type="ECO:0000256" key="1">
    <source>
        <dbReference type="ARBA" id="ARBA00000085"/>
    </source>
</evidence>
<dbReference type="Gene3D" id="3.30.450.40">
    <property type="match status" value="1"/>
</dbReference>
<proteinExistence type="predicted"/>
<name>A0A256KN50_HALEZ</name>
<dbReference type="Pfam" id="PF02518">
    <property type="entry name" value="HATPase_c"/>
    <property type="match status" value="1"/>
</dbReference>
<accession>A0A256KN50</accession>